<keyword evidence="3" id="KW-1185">Reference proteome</keyword>
<dbReference type="EMBL" id="CP097321">
    <property type="protein sequence ID" value="UQX13659.1"/>
    <property type="molecule type" value="Genomic_DNA"/>
</dbReference>
<accession>A0ABY4QUD4</accession>
<evidence type="ECO:0000256" key="1">
    <source>
        <dbReference type="SAM" id="MobiDB-lite"/>
    </source>
</evidence>
<organism evidence="2 3">
    <name type="scientific">Candidatus Mycobacterium methanotrophicum</name>
    <dbReference type="NCBI Taxonomy" id="2943498"/>
    <lineage>
        <taxon>Bacteria</taxon>
        <taxon>Bacillati</taxon>
        <taxon>Actinomycetota</taxon>
        <taxon>Actinomycetes</taxon>
        <taxon>Mycobacteriales</taxon>
        <taxon>Mycobacteriaceae</taxon>
        <taxon>Mycobacterium</taxon>
    </lineage>
</organism>
<name>A0ABY4QUD4_9MYCO</name>
<evidence type="ECO:0000313" key="2">
    <source>
        <dbReference type="EMBL" id="UQX13659.1"/>
    </source>
</evidence>
<keyword evidence="2" id="KW-0614">Plasmid</keyword>
<dbReference type="Proteomes" id="UP001056610">
    <property type="component" value="Plasmid unnamed"/>
</dbReference>
<evidence type="ECO:0000313" key="3">
    <source>
        <dbReference type="Proteomes" id="UP001056610"/>
    </source>
</evidence>
<feature type="compositionally biased region" description="Low complexity" evidence="1">
    <location>
        <begin position="19"/>
        <end position="30"/>
    </location>
</feature>
<feature type="region of interest" description="Disordered" evidence="1">
    <location>
        <begin position="1"/>
        <end position="30"/>
    </location>
</feature>
<proteinExistence type="predicted"/>
<sequence>MCAASIACRGSRNREIEATSRASASRSTASARPKLWITFAEGTPVTGWRSLCASCRYDTVDPSRLRRFVSRRYIPTPLAHIRW</sequence>
<protein>
    <submittedName>
        <fullName evidence="2">Uncharacterized protein</fullName>
    </submittedName>
</protein>
<geneLocation type="plasmid" evidence="2 3">
    <name>unnamed</name>
</geneLocation>
<reference evidence="2" key="1">
    <citation type="submission" date="2022-05" db="EMBL/GenBank/DDBJ databases">
        <title>A methanotrophic Mycobacterium dominates a cave microbial ecosystem.</title>
        <authorList>
            <person name="Van Spanning R.J.M."/>
            <person name="Guan Q."/>
            <person name="Melkonian C."/>
            <person name="Gallant J."/>
            <person name="Polerecky L."/>
            <person name="Flot J.-F."/>
            <person name="Brandt B.W."/>
            <person name="Braster M."/>
            <person name="Iturbe Espinoza P."/>
            <person name="Aerts J."/>
            <person name="Meima-Franke M."/>
            <person name="Piersma S.R."/>
            <person name="Bunduc C."/>
            <person name="Ummels R."/>
            <person name="Pain A."/>
            <person name="Fleming E.J."/>
            <person name="van der Wel N."/>
            <person name="Gherman V.D."/>
            <person name="Sarbu S.M."/>
            <person name="Bodelier P.L.E."/>
            <person name="Bitter W."/>
        </authorList>
    </citation>
    <scope>NUCLEOTIDE SEQUENCE</scope>
    <source>
        <strain evidence="2">Sulfur Cave</strain>
        <plasmid evidence="2">unnamed</plasmid>
    </source>
</reference>
<gene>
    <name evidence="2" type="ORF">M5I08_26040</name>
</gene>